<gene>
    <name evidence="1" type="ORF">AVEN_154979_1</name>
</gene>
<keyword evidence="2" id="KW-1185">Reference proteome</keyword>
<sequence>MDLQIDTSRIKNVTVHKMYTWAKGGIHSVRSQKGPSARRLSSVTSQRPHISPMLIAFTPLGLGLGVVWSDGNEEGTPIYTWMNSAHAELHLFSILHGIIRFHLQPHGRVRDENAKVREAATVKYSL</sequence>
<proteinExistence type="predicted"/>
<comment type="caution">
    <text evidence="1">The sequence shown here is derived from an EMBL/GenBank/DDBJ whole genome shotgun (WGS) entry which is preliminary data.</text>
</comment>
<dbReference type="EMBL" id="BGPR01000008">
    <property type="protein sequence ID" value="GBL75667.1"/>
    <property type="molecule type" value="Genomic_DNA"/>
</dbReference>
<accession>A0A4Y2A7Y1</accession>
<dbReference type="Proteomes" id="UP000499080">
    <property type="component" value="Unassembled WGS sequence"/>
</dbReference>
<dbReference type="AlphaFoldDB" id="A0A4Y2A7Y1"/>
<protein>
    <submittedName>
        <fullName evidence="1">Uncharacterized protein</fullName>
    </submittedName>
</protein>
<organism evidence="1 2">
    <name type="scientific">Araneus ventricosus</name>
    <name type="common">Orbweaver spider</name>
    <name type="synonym">Epeira ventricosa</name>
    <dbReference type="NCBI Taxonomy" id="182803"/>
    <lineage>
        <taxon>Eukaryota</taxon>
        <taxon>Metazoa</taxon>
        <taxon>Ecdysozoa</taxon>
        <taxon>Arthropoda</taxon>
        <taxon>Chelicerata</taxon>
        <taxon>Arachnida</taxon>
        <taxon>Araneae</taxon>
        <taxon>Araneomorphae</taxon>
        <taxon>Entelegynae</taxon>
        <taxon>Araneoidea</taxon>
        <taxon>Araneidae</taxon>
        <taxon>Araneus</taxon>
    </lineage>
</organism>
<name>A0A4Y2A7Y1_ARAVE</name>
<evidence type="ECO:0000313" key="2">
    <source>
        <dbReference type="Proteomes" id="UP000499080"/>
    </source>
</evidence>
<evidence type="ECO:0000313" key="1">
    <source>
        <dbReference type="EMBL" id="GBL75667.1"/>
    </source>
</evidence>
<reference evidence="1 2" key="1">
    <citation type="journal article" date="2019" name="Sci. Rep.">
        <title>Orb-weaving spider Araneus ventricosus genome elucidates the spidroin gene catalogue.</title>
        <authorList>
            <person name="Kono N."/>
            <person name="Nakamura H."/>
            <person name="Ohtoshi R."/>
            <person name="Moran D.A.P."/>
            <person name="Shinohara A."/>
            <person name="Yoshida Y."/>
            <person name="Fujiwara M."/>
            <person name="Mori M."/>
            <person name="Tomita M."/>
            <person name="Arakawa K."/>
        </authorList>
    </citation>
    <scope>NUCLEOTIDE SEQUENCE [LARGE SCALE GENOMIC DNA]</scope>
</reference>